<keyword evidence="5" id="KW-0732">Signal</keyword>
<proteinExistence type="inferred from homology"/>
<evidence type="ECO:0008006" key="8">
    <source>
        <dbReference type="Google" id="ProtNLM"/>
    </source>
</evidence>
<protein>
    <recommendedName>
        <fullName evidence="8">Knottin scorpion toxin-like domain-containing protein</fullName>
    </recommendedName>
</protein>
<reference evidence="6" key="2">
    <citation type="submission" date="2018-08" db="UniProtKB">
        <authorList>
            <consortium name="EnsemblPlants"/>
        </authorList>
    </citation>
    <scope>IDENTIFICATION</scope>
    <source>
        <strain evidence="6">Yugu1</strain>
    </source>
</reference>
<keyword evidence="4" id="KW-0611">Plant defense</keyword>
<sequence>MGIITSRATLLVLAALVLCSATTESMPPSPSPTPTPSPNWWCRRVIEPFGPCDHASCKVLCSRKYDGDGVCIGKPEGCQCTYCPRRPPPAGDDGPAASPTATL</sequence>
<organism evidence="6 7">
    <name type="scientific">Setaria italica</name>
    <name type="common">Foxtail millet</name>
    <name type="synonym">Panicum italicum</name>
    <dbReference type="NCBI Taxonomy" id="4555"/>
    <lineage>
        <taxon>Eukaryota</taxon>
        <taxon>Viridiplantae</taxon>
        <taxon>Streptophyta</taxon>
        <taxon>Embryophyta</taxon>
        <taxon>Tracheophyta</taxon>
        <taxon>Spermatophyta</taxon>
        <taxon>Magnoliopsida</taxon>
        <taxon>Liliopsida</taxon>
        <taxon>Poales</taxon>
        <taxon>Poaceae</taxon>
        <taxon>PACMAD clade</taxon>
        <taxon>Panicoideae</taxon>
        <taxon>Panicodae</taxon>
        <taxon>Paniceae</taxon>
        <taxon>Cenchrinae</taxon>
        <taxon>Setaria</taxon>
    </lineage>
</organism>
<feature type="chain" id="PRO_5010127327" description="Knottin scorpion toxin-like domain-containing protein" evidence="5">
    <location>
        <begin position="26"/>
        <end position="103"/>
    </location>
</feature>
<dbReference type="Proteomes" id="UP000004995">
    <property type="component" value="Unassembled WGS sequence"/>
</dbReference>
<dbReference type="InParanoid" id="K3YZ83"/>
<evidence type="ECO:0000313" key="7">
    <source>
        <dbReference type="Proteomes" id="UP000004995"/>
    </source>
</evidence>
<keyword evidence="2" id="KW-0929">Antimicrobial</keyword>
<dbReference type="EMBL" id="AGNK02000534">
    <property type="status" value="NOT_ANNOTATED_CDS"/>
    <property type="molecule type" value="Genomic_DNA"/>
</dbReference>
<evidence type="ECO:0000313" key="6">
    <source>
        <dbReference type="EnsemblPlants" id="KQL31320"/>
    </source>
</evidence>
<evidence type="ECO:0000256" key="1">
    <source>
        <dbReference type="ARBA" id="ARBA00006722"/>
    </source>
</evidence>
<dbReference type="GO" id="GO:0031640">
    <property type="term" value="P:killing of cells of another organism"/>
    <property type="evidence" value="ECO:0007669"/>
    <property type="project" value="UniProtKB-KW"/>
</dbReference>
<keyword evidence="3" id="KW-0295">Fungicide</keyword>
<evidence type="ECO:0000256" key="2">
    <source>
        <dbReference type="ARBA" id="ARBA00022529"/>
    </source>
</evidence>
<dbReference type="InterPro" id="IPR010851">
    <property type="entry name" value="DEFL"/>
</dbReference>
<dbReference type="OMA" id="CDHASCK"/>
<dbReference type="PANTHER" id="PTHR33830">
    <property type="entry name" value="DEFENSIN-LIKE PROTEIN 184-RELATED"/>
    <property type="match status" value="1"/>
</dbReference>
<evidence type="ECO:0000256" key="4">
    <source>
        <dbReference type="ARBA" id="ARBA00022821"/>
    </source>
</evidence>
<dbReference type="HOGENOM" id="CLU_184156_3_0_1"/>
<evidence type="ECO:0000256" key="3">
    <source>
        <dbReference type="ARBA" id="ARBA00022577"/>
    </source>
</evidence>
<feature type="signal peptide" evidence="5">
    <location>
        <begin position="1"/>
        <end position="25"/>
    </location>
</feature>
<evidence type="ECO:0000256" key="5">
    <source>
        <dbReference type="SAM" id="SignalP"/>
    </source>
</evidence>
<accession>K3YZ83</accession>
<dbReference type="Gramene" id="KQL31320">
    <property type="protein sequence ID" value="KQL31320"/>
    <property type="gene ID" value="SETIT_019591mg"/>
</dbReference>
<name>K3YZ83_SETIT</name>
<dbReference type="GO" id="GO:0050832">
    <property type="term" value="P:defense response to fungus"/>
    <property type="evidence" value="ECO:0007669"/>
    <property type="project" value="UniProtKB-KW"/>
</dbReference>
<dbReference type="AlphaFoldDB" id="K3YZ83"/>
<keyword evidence="7" id="KW-1185">Reference proteome</keyword>
<dbReference type="EnsemblPlants" id="KQL31320">
    <property type="protein sequence ID" value="KQL31320"/>
    <property type="gene ID" value="SETIT_019591mg"/>
</dbReference>
<dbReference type="Pfam" id="PF07333">
    <property type="entry name" value="SLR1-BP"/>
    <property type="match status" value="1"/>
</dbReference>
<comment type="similarity">
    <text evidence="1">Belongs to the DEFL family.</text>
</comment>
<dbReference type="PANTHER" id="PTHR33830:SF27">
    <property type="entry name" value="KNOTTIN SCORPION TOXIN-LIKE DOMAIN-CONTAINING PROTEIN"/>
    <property type="match status" value="1"/>
</dbReference>
<reference evidence="7" key="1">
    <citation type="journal article" date="2012" name="Nat. Biotechnol.">
        <title>Reference genome sequence of the model plant Setaria.</title>
        <authorList>
            <person name="Bennetzen J.L."/>
            <person name="Schmutz J."/>
            <person name="Wang H."/>
            <person name="Percifield R."/>
            <person name="Hawkins J."/>
            <person name="Pontaroli A.C."/>
            <person name="Estep M."/>
            <person name="Feng L."/>
            <person name="Vaughn J.N."/>
            <person name="Grimwood J."/>
            <person name="Jenkins J."/>
            <person name="Barry K."/>
            <person name="Lindquist E."/>
            <person name="Hellsten U."/>
            <person name="Deshpande S."/>
            <person name="Wang X."/>
            <person name="Wu X."/>
            <person name="Mitros T."/>
            <person name="Triplett J."/>
            <person name="Yang X."/>
            <person name="Ye C.Y."/>
            <person name="Mauro-Herrera M."/>
            <person name="Wang L."/>
            <person name="Li P."/>
            <person name="Sharma M."/>
            <person name="Sharma R."/>
            <person name="Ronald P.C."/>
            <person name="Panaud O."/>
            <person name="Kellogg E.A."/>
            <person name="Brutnell T.P."/>
            <person name="Doust A.N."/>
            <person name="Tuskan G.A."/>
            <person name="Rokhsar D."/>
            <person name="Devos K.M."/>
        </authorList>
    </citation>
    <scope>NUCLEOTIDE SEQUENCE [LARGE SCALE GENOMIC DNA]</scope>
    <source>
        <strain evidence="7">cv. Yugu1</strain>
    </source>
</reference>